<gene>
    <name evidence="1" type="ORF">GCM10009798_01390</name>
</gene>
<accession>A0ABN2Q793</accession>
<name>A0ABN2Q793_9ACTN</name>
<dbReference type="Proteomes" id="UP001500571">
    <property type="component" value="Unassembled WGS sequence"/>
</dbReference>
<organism evidence="1 2">
    <name type="scientific">Nocardioides panacihumi</name>
    <dbReference type="NCBI Taxonomy" id="400774"/>
    <lineage>
        <taxon>Bacteria</taxon>
        <taxon>Bacillati</taxon>
        <taxon>Actinomycetota</taxon>
        <taxon>Actinomycetes</taxon>
        <taxon>Propionibacteriales</taxon>
        <taxon>Nocardioidaceae</taxon>
        <taxon>Nocardioides</taxon>
    </lineage>
</organism>
<evidence type="ECO:0000313" key="1">
    <source>
        <dbReference type="EMBL" id="GAA1946142.1"/>
    </source>
</evidence>
<comment type="caution">
    <text evidence="1">The sequence shown here is derived from an EMBL/GenBank/DDBJ whole genome shotgun (WGS) entry which is preliminary data.</text>
</comment>
<evidence type="ECO:0000313" key="2">
    <source>
        <dbReference type="Proteomes" id="UP001500571"/>
    </source>
</evidence>
<reference evidence="1 2" key="1">
    <citation type="journal article" date="2019" name="Int. J. Syst. Evol. Microbiol.">
        <title>The Global Catalogue of Microorganisms (GCM) 10K type strain sequencing project: providing services to taxonomists for standard genome sequencing and annotation.</title>
        <authorList>
            <consortium name="The Broad Institute Genomics Platform"/>
            <consortium name="The Broad Institute Genome Sequencing Center for Infectious Disease"/>
            <person name="Wu L."/>
            <person name="Ma J."/>
        </authorList>
    </citation>
    <scope>NUCLEOTIDE SEQUENCE [LARGE SCALE GENOMIC DNA]</scope>
    <source>
        <strain evidence="1 2">JCM 15309</strain>
    </source>
</reference>
<protein>
    <submittedName>
        <fullName evidence="1">Uncharacterized protein</fullName>
    </submittedName>
</protein>
<keyword evidence="2" id="KW-1185">Reference proteome</keyword>
<proteinExistence type="predicted"/>
<dbReference type="RefSeq" id="WP_344041365.1">
    <property type="nucleotide sequence ID" value="NZ_BAAAPB010000001.1"/>
</dbReference>
<dbReference type="EMBL" id="BAAAPB010000001">
    <property type="protein sequence ID" value="GAA1946142.1"/>
    <property type="molecule type" value="Genomic_DNA"/>
</dbReference>
<sequence>MTLTEVKAMVGRHTPSLRDPAIGEVDACPACGHGPRLRLRRGCSERLQVVYDSDEVRCGCLNDFHRR</sequence>